<gene>
    <name evidence="8 10" type="primary">ftsL</name>
    <name evidence="10" type="ORF">ACFOX3_14955</name>
</gene>
<evidence type="ECO:0000256" key="7">
    <source>
        <dbReference type="ARBA" id="ARBA00023306"/>
    </source>
</evidence>
<keyword evidence="11" id="KW-1185">Reference proteome</keyword>
<reference evidence="11" key="1">
    <citation type="journal article" date="2019" name="Int. J. Syst. Evol. Microbiol.">
        <title>The Global Catalogue of Microorganisms (GCM) 10K type strain sequencing project: providing services to taxonomists for standard genome sequencing and annotation.</title>
        <authorList>
            <consortium name="The Broad Institute Genomics Platform"/>
            <consortium name="The Broad Institute Genome Sequencing Center for Infectious Disease"/>
            <person name="Wu L."/>
            <person name="Ma J."/>
        </authorList>
    </citation>
    <scope>NUCLEOTIDE SEQUENCE [LARGE SCALE GENOMIC DNA]</scope>
    <source>
        <strain evidence="11">CECT 8570</strain>
    </source>
</reference>
<dbReference type="Proteomes" id="UP001595840">
    <property type="component" value="Unassembled WGS sequence"/>
</dbReference>
<comment type="subunit">
    <text evidence="8">Part of a complex composed of FtsB, FtsL and FtsQ.</text>
</comment>
<dbReference type="PANTHER" id="PTHR37479:SF1">
    <property type="entry name" value="CELL DIVISION PROTEIN FTSL"/>
    <property type="match status" value="1"/>
</dbReference>
<dbReference type="GO" id="GO:0051301">
    <property type="term" value="P:cell division"/>
    <property type="evidence" value="ECO:0007669"/>
    <property type="project" value="UniProtKB-KW"/>
</dbReference>
<dbReference type="EMBL" id="JBHSCX010000020">
    <property type="protein sequence ID" value="MFC4363612.1"/>
    <property type="molecule type" value="Genomic_DNA"/>
</dbReference>
<keyword evidence="6 8" id="KW-0472">Membrane</keyword>
<evidence type="ECO:0000256" key="1">
    <source>
        <dbReference type="ARBA" id="ARBA00004401"/>
    </source>
</evidence>
<accession>A0ABV8VA76</accession>
<evidence type="ECO:0000256" key="4">
    <source>
        <dbReference type="ARBA" id="ARBA00022692"/>
    </source>
</evidence>
<comment type="function">
    <text evidence="8">Essential cell division protein. May link together the upstream cell division proteins, which are predominantly cytoplasmic, with the downstream cell division proteins, which are predominantly periplasmic.</text>
</comment>
<keyword evidence="2 8" id="KW-1003">Cell membrane</keyword>
<sequence length="100" mass="11215">MQNPIAVKDQPKAALVLITVLLWLLVAASALLVVRSTHDARIAFFQLESLRREAGELEVQRGQYLLEQSTWAAYSRVEKLAVEKLQMRLPDAASTIMVQP</sequence>
<comment type="similarity">
    <text evidence="8">Belongs to the FtsL family.</text>
</comment>
<dbReference type="HAMAP" id="MF_00910">
    <property type="entry name" value="FtsL"/>
    <property type="match status" value="1"/>
</dbReference>
<evidence type="ECO:0000256" key="2">
    <source>
        <dbReference type="ARBA" id="ARBA00022475"/>
    </source>
</evidence>
<feature type="transmembrane region" description="Helical" evidence="8">
    <location>
        <begin position="13"/>
        <end position="34"/>
    </location>
</feature>
<evidence type="ECO:0000256" key="5">
    <source>
        <dbReference type="ARBA" id="ARBA00022989"/>
    </source>
</evidence>
<dbReference type="RefSeq" id="WP_290261569.1">
    <property type="nucleotide sequence ID" value="NZ_JAUFQG010000004.1"/>
</dbReference>
<evidence type="ECO:0000256" key="9">
    <source>
        <dbReference type="NCBIfam" id="TIGR02209"/>
    </source>
</evidence>
<evidence type="ECO:0000256" key="6">
    <source>
        <dbReference type="ARBA" id="ARBA00023136"/>
    </source>
</evidence>
<comment type="subcellular location">
    <subcellularLocation>
        <location evidence="8">Cell inner membrane</location>
        <topology evidence="8">Single-pass type II membrane protein</topology>
    </subcellularLocation>
    <subcellularLocation>
        <location evidence="1">Cell membrane</location>
        <topology evidence="1">Single-pass type II membrane protein</topology>
    </subcellularLocation>
    <text evidence="8">Localizes to the division septum where it forms a ring structure.</text>
</comment>
<evidence type="ECO:0000256" key="8">
    <source>
        <dbReference type="HAMAP-Rule" id="MF_00910"/>
    </source>
</evidence>
<evidence type="ECO:0000313" key="10">
    <source>
        <dbReference type="EMBL" id="MFC4363612.1"/>
    </source>
</evidence>
<organism evidence="10 11">
    <name type="scientific">Simiduia curdlanivorans</name>
    <dbReference type="NCBI Taxonomy" id="1492769"/>
    <lineage>
        <taxon>Bacteria</taxon>
        <taxon>Pseudomonadati</taxon>
        <taxon>Pseudomonadota</taxon>
        <taxon>Gammaproteobacteria</taxon>
        <taxon>Cellvibrionales</taxon>
        <taxon>Cellvibrionaceae</taxon>
        <taxon>Simiduia</taxon>
    </lineage>
</organism>
<dbReference type="Pfam" id="PF04999">
    <property type="entry name" value="FtsL"/>
    <property type="match status" value="1"/>
</dbReference>
<proteinExistence type="inferred from homology"/>
<keyword evidence="5 8" id="KW-1133">Transmembrane helix</keyword>
<dbReference type="NCBIfam" id="TIGR02209">
    <property type="entry name" value="ftsL_broad"/>
    <property type="match status" value="1"/>
</dbReference>
<keyword evidence="8" id="KW-0997">Cell inner membrane</keyword>
<comment type="caution">
    <text evidence="10">The sequence shown here is derived from an EMBL/GenBank/DDBJ whole genome shotgun (WGS) entry which is preliminary data.</text>
</comment>
<protein>
    <recommendedName>
        <fullName evidence="8 9">Cell division protein FtsL</fullName>
    </recommendedName>
</protein>
<keyword evidence="4 8" id="KW-0812">Transmembrane</keyword>
<keyword evidence="7 8" id="KW-0131">Cell cycle</keyword>
<dbReference type="InterPro" id="IPR011922">
    <property type="entry name" value="Cell_div_FtsL"/>
</dbReference>
<evidence type="ECO:0000313" key="11">
    <source>
        <dbReference type="Proteomes" id="UP001595840"/>
    </source>
</evidence>
<name>A0ABV8VA76_9GAMM</name>
<evidence type="ECO:0000256" key="3">
    <source>
        <dbReference type="ARBA" id="ARBA00022618"/>
    </source>
</evidence>
<dbReference type="PANTHER" id="PTHR37479">
    <property type="entry name" value="CELL DIVISION PROTEIN FTSL"/>
    <property type="match status" value="1"/>
</dbReference>
<keyword evidence="3 8" id="KW-0132">Cell division</keyword>